<evidence type="ECO:0000313" key="1">
    <source>
        <dbReference type="EMBL" id="TVZ03156.1"/>
    </source>
</evidence>
<dbReference type="AlphaFoldDB" id="A0A6P2BY65"/>
<sequence>MTAIPAEANLSDLLNKPKATLARLASSRRILLHRRDAEDLVITTAERAAADSAMVRDTTRLFREMMRQDPMVMTLAVQVLPAVFPWVRHLPEDARKEFAAKWLDVLAAAGELDNGAAVETVVAAWQHTAEIYADPELFAILTRDHDGTDYGPVPPPVIPE</sequence>
<accession>A0A6P2BY65</accession>
<organism evidence="1 2">
    <name type="scientific">Trebonia kvetii</name>
    <dbReference type="NCBI Taxonomy" id="2480626"/>
    <lineage>
        <taxon>Bacteria</taxon>
        <taxon>Bacillati</taxon>
        <taxon>Actinomycetota</taxon>
        <taxon>Actinomycetes</taxon>
        <taxon>Streptosporangiales</taxon>
        <taxon>Treboniaceae</taxon>
        <taxon>Trebonia</taxon>
    </lineage>
</organism>
<dbReference type="Proteomes" id="UP000460272">
    <property type="component" value="Unassembled WGS sequence"/>
</dbReference>
<keyword evidence="2" id="KW-1185">Reference proteome</keyword>
<name>A0A6P2BY65_9ACTN</name>
<dbReference type="EMBL" id="RPFW01000004">
    <property type="protein sequence ID" value="TVZ03156.1"/>
    <property type="molecule type" value="Genomic_DNA"/>
</dbReference>
<dbReference type="OrthoDB" id="3378334at2"/>
<dbReference type="RefSeq" id="WP_145855650.1">
    <property type="nucleotide sequence ID" value="NZ_RPFW01000004.1"/>
</dbReference>
<reference evidence="1 2" key="1">
    <citation type="submission" date="2018-11" db="EMBL/GenBank/DDBJ databases">
        <title>Trebonia kvetii gen.nov., sp.nov., a novel acidophilic actinobacterium, and proposal of the new actinobacterial family Treboniaceae fam. nov.</title>
        <authorList>
            <person name="Rapoport D."/>
            <person name="Sagova-Mareckova M."/>
            <person name="Sedlacek I."/>
            <person name="Provaznik J."/>
            <person name="Kralova S."/>
            <person name="Pavlinic D."/>
            <person name="Benes V."/>
            <person name="Kopecky J."/>
        </authorList>
    </citation>
    <scope>NUCLEOTIDE SEQUENCE [LARGE SCALE GENOMIC DNA]</scope>
    <source>
        <strain evidence="1 2">15Tr583</strain>
    </source>
</reference>
<proteinExistence type="predicted"/>
<comment type="caution">
    <text evidence="1">The sequence shown here is derived from an EMBL/GenBank/DDBJ whole genome shotgun (WGS) entry which is preliminary data.</text>
</comment>
<evidence type="ECO:0008006" key="3">
    <source>
        <dbReference type="Google" id="ProtNLM"/>
    </source>
</evidence>
<protein>
    <recommendedName>
        <fullName evidence="3">Prevent-host-death family protein</fullName>
    </recommendedName>
</protein>
<dbReference type="Pfam" id="PF19760">
    <property type="entry name" value="DUF6247"/>
    <property type="match status" value="1"/>
</dbReference>
<evidence type="ECO:0000313" key="2">
    <source>
        <dbReference type="Proteomes" id="UP000460272"/>
    </source>
</evidence>
<gene>
    <name evidence="1" type="ORF">EAS64_22185</name>
</gene>
<dbReference type="InterPro" id="IPR046214">
    <property type="entry name" value="DUF6247"/>
</dbReference>